<gene>
    <name evidence="12" type="ORF">O3P69_001474</name>
</gene>
<evidence type="ECO:0000256" key="6">
    <source>
        <dbReference type="ARBA" id="ARBA00023015"/>
    </source>
</evidence>
<feature type="domain" description="BTB" evidence="11">
    <location>
        <begin position="41"/>
        <end position="106"/>
    </location>
</feature>
<evidence type="ECO:0000313" key="12">
    <source>
        <dbReference type="EMBL" id="KAK8404899.1"/>
    </source>
</evidence>
<feature type="compositionally biased region" description="Basic and acidic residues" evidence="10">
    <location>
        <begin position="220"/>
        <end position="251"/>
    </location>
</feature>
<dbReference type="InterPro" id="IPR011333">
    <property type="entry name" value="SKP1/BTB/POZ_sf"/>
</dbReference>
<evidence type="ECO:0000259" key="11">
    <source>
        <dbReference type="PROSITE" id="PS50097"/>
    </source>
</evidence>
<dbReference type="AlphaFoldDB" id="A0AAW0UXR5"/>
<sequence length="446" mass="49413">MVDAGMQNKDDGLLDLQLMWTSHVEVLLQVMQALRHKEVFADATLICGNKRFEVHQFVLSTCSLYLETLFRISPGDHPVLMFPDASPTAMEQLLDFMYLGQTDLTSAELDQLLDLAEDLRIIGLMHSSSKSHNQSQTTINQEVKKEKAVVNKNKSATSVNKSRSAAAAKKTPKRVTKIKSQTSSVNQKVIKDHALASKDQGKASVDRSKGAPTGGKRPKKTTEKKILQDNEKNTSMKSISAKESEKNKEEQILHAEPVAKTEMPLHAEPVATTKMPLQAEPASENEMPLQTEPVSKNEMSLQAEPVVKTEMPLQADPVSKNEVSLQAEPVAKIEVPPQAEPISKNKMSLQAEPVAKTGVSLQAEPVAKMEMQLEAEPVAKIEMPQQFRWPPLRCSHHHHHIDHRGLREQREGVSLSVRLHAGAVSGVRRQKYTILGGTLPIELFDL</sequence>
<evidence type="ECO:0000256" key="4">
    <source>
        <dbReference type="ARBA" id="ARBA00022771"/>
    </source>
</evidence>
<dbReference type="SMART" id="SM00225">
    <property type="entry name" value="BTB"/>
    <property type="match status" value="1"/>
</dbReference>
<feature type="compositionally biased region" description="Basic and acidic residues" evidence="10">
    <location>
        <begin position="189"/>
        <end position="209"/>
    </location>
</feature>
<evidence type="ECO:0000256" key="10">
    <source>
        <dbReference type="SAM" id="MobiDB-lite"/>
    </source>
</evidence>
<dbReference type="InterPro" id="IPR000210">
    <property type="entry name" value="BTB/POZ_dom"/>
</dbReference>
<dbReference type="PANTHER" id="PTHR46105">
    <property type="entry name" value="AGAP004733-PA"/>
    <property type="match status" value="1"/>
</dbReference>
<evidence type="ECO:0000256" key="3">
    <source>
        <dbReference type="ARBA" id="ARBA00022737"/>
    </source>
</evidence>
<keyword evidence="3" id="KW-0677">Repeat</keyword>
<name>A0AAW0UXR5_SCYPA</name>
<evidence type="ECO:0000256" key="9">
    <source>
        <dbReference type="ARBA" id="ARBA00023242"/>
    </source>
</evidence>
<dbReference type="SUPFAM" id="SSF54695">
    <property type="entry name" value="POZ domain"/>
    <property type="match status" value="1"/>
</dbReference>
<keyword evidence="4" id="KW-0863">Zinc-finger</keyword>
<dbReference type="GO" id="GO:0005634">
    <property type="term" value="C:nucleus"/>
    <property type="evidence" value="ECO:0007669"/>
    <property type="project" value="UniProtKB-SubCell"/>
</dbReference>
<feature type="compositionally biased region" description="Polar residues" evidence="10">
    <location>
        <begin position="178"/>
        <end position="187"/>
    </location>
</feature>
<dbReference type="GO" id="GO:0000978">
    <property type="term" value="F:RNA polymerase II cis-regulatory region sequence-specific DNA binding"/>
    <property type="evidence" value="ECO:0007669"/>
    <property type="project" value="TreeGrafter"/>
</dbReference>
<evidence type="ECO:0000256" key="8">
    <source>
        <dbReference type="ARBA" id="ARBA00023163"/>
    </source>
</evidence>
<feature type="region of interest" description="Disordered" evidence="10">
    <location>
        <begin position="130"/>
        <end position="251"/>
    </location>
</feature>
<keyword evidence="9" id="KW-0539">Nucleus</keyword>
<proteinExistence type="predicted"/>
<evidence type="ECO:0000313" key="13">
    <source>
        <dbReference type="Proteomes" id="UP001487740"/>
    </source>
</evidence>
<evidence type="ECO:0000256" key="2">
    <source>
        <dbReference type="ARBA" id="ARBA00022723"/>
    </source>
</evidence>
<comment type="subcellular location">
    <subcellularLocation>
        <location evidence="1">Nucleus</location>
    </subcellularLocation>
</comment>
<dbReference type="GO" id="GO:0000981">
    <property type="term" value="F:DNA-binding transcription factor activity, RNA polymerase II-specific"/>
    <property type="evidence" value="ECO:0007669"/>
    <property type="project" value="TreeGrafter"/>
</dbReference>
<accession>A0AAW0UXR5</accession>
<keyword evidence="8" id="KW-0804">Transcription</keyword>
<dbReference type="Proteomes" id="UP001487740">
    <property type="component" value="Unassembled WGS sequence"/>
</dbReference>
<dbReference type="PANTHER" id="PTHR46105:SF5">
    <property type="entry name" value="ZINC FINGER AND BTB DOMAIN-CONTAINING PROTEIN 44 ISOFORM X1"/>
    <property type="match status" value="1"/>
</dbReference>
<dbReference type="Gene3D" id="3.30.710.10">
    <property type="entry name" value="Potassium Channel Kv1.1, Chain A"/>
    <property type="match status" value="1"/>
</dbReference>
<evidence type="ECO:0000256" key="7">
    <source>
        <dbReference type="ARBA" id="ARBA00023125"/>
    </source>
</evidence>
<keyword evidence="7" id="KW-0238">DNA-binding</keyword>
<organism evidence="12 13">
    <name type="scientific">Scylla paramamosain</name>
    <name type="common">Mud crab</name>
    <dbReference type="NCBI Taxonomy" id="85552"/>
    <lineage>
        <taxon>Eukaryota</taxon>
        <taxon>Metazoa</taxon>
        <taxon>Ecdysozoa</taxon>
        <taxon>Arthropoda</taxon>
        <taxon>Crustacea</taxon>
        <taxon>Multicrustacea</taxon>
        <taxon>Malacostraca</taxon>
        <taxon>Eumalacostraca</taxon>
        <taxon>Eucarida</taxon>
        <taxon>Decapoda</taxon>
        <taxon>Pleocyemata</taxon>
        <taxon>Brachyura</taxon>
        <taxon>Eubrachyura</taxon>
        <taxon>Portunoidea</taxon>
        <taxon>Portunidae</taxon>
        <taxon>Portuninae</taxon>
        <taxon>Scylla</taxon>
    </lineage>
</organism>
<keyword evidence="5" id="KW-0862">Zinc</keyword>
<keyword evidence="13" id="KW-1185">Reference proteome</keyword>
<dbReference type="PROSITE" id="PS50097">
    <property type="entry name" value="BTB"/>
    <property type="match status" value="1"/>
</dbReference>
<dbReference type="GO" id="GO:0008270">
    <property type="term" value="F:zinc ion binding"/>
    <property type="evidence" value="ECO:0007669"/>
    <property type="project" value="UniProtKB-KW"/>
</dbReference>
<dbReference type="CDD" id="cd18315">
    <property type="entry name" value="BTB_POZ_BAB-like"/>
    <property type="match status" value="1"/>
</dbReference>
<feature type="compositionally biased region" description="Polar residues" evidence="10">
    <location>
        <begin position="130"/>
        <end position="141"/>
    </location>
</feature>
<protein>
    <recommendedName>
        <fullName evidence="11">BTB domain-containing protein</fullName>
    </recommendedName>
</protein>
<dbReference type="EMBL" id="JARAKH010000003">
    <property type="protein sequence ID" value="KAK8404899.1"/>
    <property type="molecule type" value="Genomic_DNA"/>
</dbReference>
<keyword evidence="6" id="KW-0805">Transcription regulation</keyword>
<dbReference type="Pfam" id="PF00651">
    <property type="entry name" value="BTB"/>
    <property type="match status" value="1"/>
</dbReference>
<evidence type="ECO:0000256" key="5">
    <source>
        <dbReference type="ARBA" id="ARBA00022833"/>
    </source>
</evidence>
<comment type="caution">
    <text evidence="12">The sequence shown here is derived from an EMBL/GenBank/DDBJ whole genome shotgun (WGS) entry which is preliminary data.</text>
</comment>
<reference evidence="12 13" key="1">
    <citation type="submission" date="2023-03" db="EMBL/GenBank/DDBJ databases">
        <title>High-quality genome of Scylla paramamosain provides insights in environmental adaptation.</title>
        <authorList>
            <person name="Zhang L."/>
        </authorList>
    </citation>
    <scope>NUCLEOTIDE SEQUENCE [LARGE SCALE GENOMIC DNA]</scope>
    <source>
        <strain evidence="12">LZ_2023a</strain>
        <tissue evidence="12">Muscle</tissue>
    </source>
</reference>
<evidence type="ECO:0000256" key="1">
    <source>
        <dbReference type="ARBA" id="ARBA00004123"/>
    </source>
</evidence>
<keyword evidence="2" id="KW-0479">Metal-binding</keyword>
<dbReference type="InterPro" id="IPR050457">
    <property type="entry name" value="ZnFinger_BTB_dom_contain"/>
</dbReference>